<dbReference type="EMBL" id="SGWZ01000005">
    <property type="protein sequence ID" value="RZS66831.1"/>
    <property type="molecule type" value="Genomic_DNA"/>
</dbReference>
<evidence type="ECO:0000256" key="1">
    <source>
        <dbReference type="ARBA" id="ARBA00022630"/>
    </source>
</evidence>
<keyword evidence="1" id="KW-0285">Flavoprotein</keyword>
<dbReference type="Proteomes" id="UP000078084">
    <property type="component" value="Unassembled WGS sequence"/>
</dbReference>
<dbReference type="PANTHER" id="PTHR47354:SF1">
    <property type="entry name" value="CARNITINE MONOOXYGENASE REDUCTASE SUBUNIT"/>
    <property type="match status" value="1"/>
</dbReference>
<dbReference type="AlphaFoldDB" id="A0A171KRX9"/>
<evidence type="ECO:0000259" key="8">
    <source>
        <dbReference type="PROSITE" id="PS51384"/>
    </source>
</evidence>
<dbReference type="InterPro" id="IPR001433">
    <property type="entry name" value="OxRdtase_FAD/NAD-bd"/>
</dbReference>
<dbReference type="GO" id="GO:0016491">
    <property type="term" value="F:oxidoreductase activity"/>
    <property type="evidence" value="ECO:0007669"/>
    <property type="project" value="UniProtKB-KW"/>
</dbReference>
<protein>
    <submittedName>
        <fullName evidence="9 10">Ferredoxin</fullName>
    </submittedName>
</protein>
<dbReference type="Pfam" id="PF00175">
    <property type="entry name" value="NAD_binding_1"/>
    <property type="match status" value="1"/>
</dbReference>
<dbReference type="PANTHER" id="PTHR47354">
    <property type="entry name" value="NADH OXIDOREDUCTASE HCR"/>
    <property type="match status" value="1"/>
</dbReference>
<dbReference type="InterPro" id="IPR050415">
    <property type="entry name" value="MRET"/>
</dbReference>
<evidence type="ECO:0000313" key="12">
    <source>
        <dbReference type="Proteomes" id="UP000292039"/>
    </source>
</evidence>
<evidence type="ECO:0000256" key="6">
    <source>
        <dbReference type="ARBA" id="ARBA00023014"/>
    </source>
</evidence>
<organism evidence="9 11">
    <name type="scientific">Kerstersia gyiorum</name>
    <dbReference type="NCBI Taxonomy" id="206506"/>
    <lineage>
        <taxon>Bacteria</taxon>
        <taxon>Pseudomonadati</taxon>
        <taxon>Pseudomonadota</taxon>
        <taxon>Betaproteobacteria</taxon>
        <taxon>Burkholderiales</taxon>
        <taxon>Alcaligenaceae</taxon>
        <taxon>Kerstersia</taxon>
    </lineage>
</organism>
<dbReference type="InterPro" id="IPR017927">
    <property type="entry name" value="FAD-bd_FR_type"/>
</dbReference>
<dbReference type="CDD" id="cd00207">
    <property type="entry name" value="fer2"/>
    <property type="match status" value="1"/>
</dbReference>
<dbReference type="SUPFAM" id="SSF52343">
    <property type="entry name" value="Ferredoxin reductase-like, C-terminal NADP-linked domain"/>
    <property type="match status" value="1"/>
</dbReference>
<dbReference type="Pfam" id="PF00111">
    <property type="entry name" value="Fer2"/>
    <property type="match status" value="1"/>
</dbReference>
<dbReference type="Proteomes" id="UP000292039">
    <property type="component" value="Unassembled WGS sequence"/>
</dbReference>
<keyword evidence="2" id="KW-0001">2Fe-2S</keyword>
<keyword evidence="3" id="KW-0479">Metal-binding</keyword>
<dbReference type="InterPro" id="IPR017938">
    <property type="entry name" value="Riboflavin_synthase-like_b-brl"/>
</dbReference>
<dbReference type="InterPro" id="IPR012675">
    <property type="entry name" value="Beta-grasp_dom_sf"/>
</dbReference>
<evidence type="ECO:0000313" key="11">
    <source>
        <dbReference type="Proteomes" id="UP000078084"/>
    </source>
</evidence>
<accession>A0A171KRX9</accession>
<dbReference type="Gene3D" id="2.40.30.10">
    <property type="entry name" value="Translation factors"/>
    <property type="match status" value="1"/>
</dbReference>
<dbReference type="STRING" id="206506.AAV32_10700"/>
<evidence type="ECO:0000256" key="2">
    <source>
        <dbReference type="ARBA" id="ARBA00022714"/>
    </source>
</evidence>
<evidence type="ECO:0000313" key="10">
    <source>
        <dbReference type="EMBL" id="RZS66831.1"/>
    </source>
</evidence>
<evidence type="ECO:0000256" key="5">
    <source>
        <dbReference type="ARBA" id="ARBA00023004"/>
    </source>
</evidence>
<dbReference type="PRINTS" id="PR00409">
    <property type="entry name" value="PHDIOXRDTASE"/>
</dbReference>
<dbReference type="InterPro" id="IPR039261">
    <property type="entry name" value="FNR_nucleotide-bd"/>
</dbReference>
<evidence type="ECO:0000313" key="9">
    <source>
        <dbReference type="EMBL" id="KKO71646.1"/>
    </source>
</evidence>
<proteinExistence type="predicted"/>
<dbReference type="GO" id="GO:0046872">
    <property type="term" value="F:metal ion binding"/>
    <property type="evidence" value="ECO:0007669"/>
    <property type="project" value="UniProtKB-KW"/>
</dbReference>
<dbReference type="PATRIC" id="fig|206506.3.peg.2285"/>
<dbReference type="PROSITE" id="PS51384">
    <property type="entry name" value="FAD_FR"/>
    <property type="match status" value="1"/>
</dbReference>
<reference evidence="9 11" key="1">
    <citation type="submission" date="2015-04" db="EMBL/GenBank/DDBJ databases">
        <title>Genome sequence of Kerstersia gyiorum CG1.</title>
        <authorList>
            <person name="Greninger A.L."/>
            <person name="Kozyreva V."/>
            <person name="Chaturvedi V."/>
        </authorList>
    </citation>
    <scope>NUCLEOTIDE SEQUENCE [LARGE SCALE GENOMIC DNA]</scope>
    <source>
        <strain evidence="9 11">CG1</strain>
    </source>
</reference>
<dbReference type="PROSITE" id="PS51085">
    <property type="entry name" value="2FE2S_FER_2"/>
    <property type="match status" value="1"/>
</dbReference>
<keyword evidence="11" id="KW-1185">Reference proteome</keyword>
<gene>
    <name evidence="9" type="ORF">AAV32_10700</name>
    <name evidence="10" type="ORF">EV679_2990</name>
</gene>
<keyword evidence="6" id="KW-0411">Iron-sulfur</keyword>
<dbReference type="RefSeq" id="WP_068371483.1">
    <property type="nucleotide sequence ID" value="NZ_CBCSEB010000009.1"/>
</dbReference>
<evidence type="ECO:0000256" key="3">
    <source>
        <dbReference type="ARBA" id="ARBA00022723"/>
    </source>
</evidence>
<dbReference type="EMBL" id="LBNE01000006">
    <property type="protein sequence ID" value="KKO71646.1"/>
    <property type="molecule type" value="Genomic_DNA"/>
</dbReference>
<reference evidence="10 12" key="2">
    <citation type="submission" date="2019-02" db="EMBL/GenBank/DDBJ databases">
        <title>Genomic Encyclopedia of Type Strains, Phase IV (KMG-IV): sequencing the most valuable type-strain genomes for metagenomic binning, comparative biology and taxonomic classification.</title>
        <authorList>
            <person name="Goeker M."/>
        </authorList>
    </citation>
    <scope>NUCLEOTIDE SEQUENCE [LARGE SCALE GENOMIC DNA]</scope>
    <source>
        <strain evidence="10 12">DSM 16618</strain>
    </source>
</reference>
<dbReference type="OrthoDB" id="544091at2"/>
<comment type="caution">
    <text evidence="9">The sequence shown here is derived from an EMBL/GenBank/DDBJ whole genome shotgun (WGS) entry which is preliminary data.</text>
</comment>
<feature type="domain" description="2Fe-2S ferredoxin-type" evidence="7">
    <location>
        <begin position="242"/>
        <end position="327"/>
    </location>
</feature>
<name>A0A171KRX9_9BURK</name>
<evidence type="ECO:0000256" key="4">
    <source>
        <dbReference type="ARBA" id="ARBA00023002"/>
    </source>
</evidence>
<dbReference type="InterPro" id="IPR036010">
    <property type="entry name" value="2Fe-2S_ferredoxin-like_sf"/>
</dbReference>
<keyword evidence="4" id="KW-0560">Oxidoreductase</keyword>
<feature type="domain" description="FAD-binding FR-type" evidence="8">
    <location>
        <begin position="4"/>
        <end position="111"/>
    </location>
</feature>
<dbReference type="CDD" id="cd06185">
    <property type="entry name" value="PDR_like"/>
    <property type="match status" value="1"/>
</dbReference>
<evidence type="ECO:0000259" key="7">
    <source>
        <dbReference type="PROSITE" id="PS51085"/>
    </source>
</evidence>
<dbReference type="SUPFAM" id="SSF54292">
    <property type="entry name" value="2Fe-2S ferredoxin-like"/>
    <property type="match status" value="1"/>
</dbReference>
<dbReference type="SUPFAM" id="SSF63380">
    <property type="entry name" value="Riboflavin synthase domain-like"/>
    <property type="match status" value="1"/>
</dbReference>
<dbReference type="Gene3D" id="3.10.20.30">
    <property type="match status" value="1"/>
</dbReference>
<dbReference type="InterPro" id="IPR006058">
    <property type="entry name" value="2Fe2S_fd_BS"/>
</dbReference>
<sequence length="327" mass="35320">MSTEKILNALVHSIRYEAEGIVSIELRPAQEDMRFPAYEPGSHIDLHLGNGLVRSYSLCQPACLADARHTSYRVAVLNDKGSRGGSRWVHEHLRVGQRLTISAPRNNFALDEGAPHTVLVAGGIGITPLLCMLRHLTARQASVELVYCARSRREAAFVEAIEDLARAEGVPVSWHIDQEAGCPPDLAGLLSGKGAETHYYCCGPTPMLAAFEAACGQLAYPHAHIERFAAVELPPDAQDGAFEVYLEQSGQTLQVPAGKSLLDALLDAGVECDHSCKEGVCGSCEVRVLDGEVEHFDGILSSVEKASNQVMMVCVSRAKSPRLVLDL</sequence>
<dbReference type="Gene3D" id="3.40.50.80">
    <property type="entry name" value="Nucleotide-binding domain of ferredoxin-NADP reductase (FNR) module"/>
    <property type="match status" value="1"/>
</dbReference>
<dbReference type="InterPro" id="IPR001041">
    <property type="entry name" value="2Fe-2S_ferredoxin-type"/>
</dbReference>
<dbReference type="PROSITE" id="PS00197">
    <property type="entry name" value="2FE2S_FER_1"/>
    <property type="match status" value="1"/>
</dbReference>
<dbReference type="GO" id="GO:0051537">
    <property type="term" value="F:2 iron, 2 sulfur cluster binding"/>
    <property type="evidence" value="ECO:0007669"/>
    <property type="project" value="UniProtKB-KW"/>
</dbReference>
<keyword evidence="5" id="KW-0408">Iron</keyword>